<gene>
    <name evidence="1" type="ORF">SAMN04488105_11715</name>
</gene>
<keyword evidence="2" id="KW-1185">Reference proteome</keyword>
<organism evidence="1 2">
    <name type="scientific">Salipiger thiooxidans</name>
    <dbReference type="NCBI Taxonomy" id="282683"/>
    <lineage>
        <taxon>Bacteria</taxon>
        <taxon>Pseudomonadati</taxon>
        <taxon>Pseudomonadota</taxon>
        <taxon>Alphaproteobacteria</taxon>
        <taxon>Rhodobacterales</taxon>
        <taxon>Roseobacteraceae</taxon>
        <taxon>Salipiger</taxon>
    </lineage>
</organism>
<dbReference type="InterPro" id="IPR036278">
    <property type="entry name" value="Sialidase_sf"/>
</dbReference>
<dbReference type="EMBL" id="FNAV01000017">
    <property type="protein sequence ID" value="SDF31579.1"/>
    <property type="molecule type" value="Genomic_DNA"/>
</dbReference>
<dbReference type="Gene3D" id="2.120.10.10">
    <property type="match status" value="1"/>
</dbReference>
<evidence type="ECO:0000313" key="1">
    <source>
        <dbReference type="EMBL" id="SDF31579.1"/>
    </source>
</evidence>
<protein>
    <submittedName>
        <fullName evidence="1">Uncharacterized protein</fullName>
    </submittedName>
</protein>
<evidence type="ECO:0000313" key="2">
    <source>
        <dbReference type="Proteomes" id="UP000198994"/>
    </source>
</evidence>
<sequence>MIERRGLLGWFLASPAAASQSTLGGSGTPDPDLSAAERAQAAAAAAEASEIRASMSAEAAATAEANIGAVRLSSAGVLPGNRAAANDARLDAFEKRFRSTLVDGQGQTIPVTRIPEGNRYRNVFWEVENFEGGLTARVAARDTIKVNTVLVTRSELYESWPQDKCFLFKPKGPYNANSEQVLFLPWVKGSGHGNRDMSTSLIRGTPKRLGPDIEHLFQRIDEGAGTGGSTWSAGEVDGQMLMIEREKDVEGTIRDHHLWGRRLHEARLDQQLEVSAEPGDGTVRLTFVGEAGNDTHGLKPGDRFGVSGVAKQRVGGTAISGEYVVKSVVDAHSVVVTADDITGSDSATLAPTRLVFREDRFAEILVDGGGGPKSLSEALRDFDGSAWPTPVTEMHSFGRVPGSDSFWFGLHGGKGNAKGVWIIRVDNLFAGATISEAVQIGEQGVEPTIWHVADDGRVFGAIRSQSETAYPLRIYSYNPAKGGVTLHDFADESFASKCVMSGDAWNGKLVGVVNGTRGSRDGTPAGAVGLYAFVWESFEAFEAGGFDSAESYYIGSDNWAADTFVNSDTSAVGVGSMVVQENGVLCIAGAQENPGTTYDRDGQPDIVLRYVYDLLAPEPHEGAWGSWSSQYANEPPRDPFLYEIVAKVDASAKYAVAPRHSGPVTIRATSGETGLYEIAFVDRDGAPMSLPGGVYNVLALASGAPRYARVVEPTPEGFIIEIADPAGKRTNADFFLTVTHPPVWNLVLS</sequence>
<reference evidence="2" key="1">
    <citation type="submission" date="2016-10" db="EMBL/GenBank/DDBJ databases">
        <authorList>
            <person name="Varghese N."/>
            <person name="Submissions S."/>
        </authorList>
    </citation>
    <scope>NUCLEOTIDE SEQUENCE [LARGE SCALE GENOMIC DNA]</scope>
    <source>
        <strain evidence="2">DSM 10146</strain>
    </source>
</reference>
<dbReference type="Proteomes" id="UP000198994">
    <property type="component" value="Unassembled WGS sequence"/>
</dbReference>
<dbReference type="STRING" id="282683.SAMN04488105_11715"/>
<proteinExistence type="predicted"/>
<accession>A0A1G7K476</accession>
<dbReference type="RefSeq" id="WP_089962875.1">
    <property type="nucleotide sequence ID" value="NZ_FNAV01000017.1"/>
</dbReference>
<dbReference type="SUPFAM" id="SSF50939">
    <property type="entry name" value="Sialidases"/>
    <property type="match status" value="1"/>
</dbReference>
<name>A0A1G7K476_9RHOB</name>
<dbReference type="AlphaFoldDB" id="A0A1G7K476"/>